<dbReference type="STRING" id="1903952.BIT28_24835"/>
<proteinExistence type="predicted"/>
<evidence type="ECO:0000313" key="2">
    <source>
        <dbReference type="EMBL" id="OLQ72245.1"/>
    </source>
</evidence>
<dbReference type="Proteomes" id="UP000186905">
    <property type="component" value="Unassembled WGS sequence"/>
</dbReference>
<organism evidence="2 3">
    <name type="scientific">Photobacterium proteolyticum</name>
    <dbReference type="NCBI Taxonomy" id="1903952"/>
    <lineage>
        <taxon>Bacteria</taxon>
        <taxon>Pseudomonadati</taxon>
        <taxon>Pseudomonadota</taxon>
        <taxon>Gammaproteobacteria</taxon>
        <taxon>Vibrionales</taxon>
        <taxon>Vibrionaceae</taxon>
        <taxon>Photobacterium</taxon>
    </lineage>
</organism>
<dbReference type="RefSeq" id="WP_075767222.1">
    <property type="nucleotide sequence ID" value="NZ_MJIL01000092.1"/>
</dbReference>
<reference evidence="2 3" key="1">
    <citation type="submission" date="2016-09" db="EMBL/GenBank/DDBJ databases">
        <title>Photobacterium proteolyticum sp. nov. a protease producing bacterium isolated from ocean sediments of Laizhou Bay.</title>
        <authorList>
            <person name="Li Y."/>
        </authorList>
    </citation>
    <scope>NUCLEOTIDE SEQUENCE [LARGE SCALE GENOMIC DNA]</scope>
    <source>
        <strain evidence="2 3">13-12</strain>
    </source>
</reference>
<evidence type="ECO:0000313" key="3">
    <source>
        <dbReference type="Proteomes" id="UP000186905"/>
    </source>
</evidence>
<keyword evidence="3" id="KW-1185">Reference proteome</keyword>
<dbReference type="EMBL" id="MJIL01000092">
    <property type="protein sequence ID" value="OLQ72245.1"/>
    <property type="molecule type" value="Genomic_DNA"/>
</dbReference>
<feature type="signal peptide" evidence="1">
    <location>
        <begin position="1"/>
        <end position="20"/>
    </location>
</feature>
<keyword evidence="1" id="KW-0732">Signal</keyword>
<gene>
    <name evidence="2" type="ORF">BIT28_24835</name>
</gene>
<feature type="chain" id="PRO_5012977478" description="Outer membrane protein beta-barrel domain-containing protein" evidence="1">
    <location>
        <begin position="21"/>
        <end position="138"/>
    </location>
</feature>
<sequence>MYKRAILLSSLLALPVTATAAGSPLAAGVYVGSPTSGVTVKYREELQFSVGLDTLSLTADALWNVSDLSRGTLYSPFYIFTGLQWVDDDKHEWGPRAGAGLLIPYDNFHLYAEGGPTWYVQSDSSIEFEGAIGIRVNL</sequence>
<dbReference type="AlphaFoldDB" id="A0A1Q9GCW5"/>
<comment type="caution">
    <text evidence="2">The sequence shown here is derived from an EMBL/GenBank/DDBJ whole genome shotgun (WGS) entry which is preliminary data.</text>
</comment>
<evidence type="ECO:0000256" key="1">
    <source>
        <dbReference type="SAM" id="SignalP"/>
    </source>
</evidence>
<protein>
    <recommendedName>
        <fullName evidence="4">Outer membrane protein beta-barrel domain-containing protein</fullName>
    </recommendedName>
</protein>
<accession>A0A1Q9GCW5</accession>
<dbReference type="OrthoDB" id="6399845at2"/>
<evidence type="ECO:0008006" key="4">
    <source>
        <dbReference type="Google" id="ProtNLM"/>
    </source>
</evidence>
<name>A0A1Q9GCW5_9GAMM</name>